<dbReference type="OrthoDB" id="249499at2759"/>
<dbReference type="AlphaFoldDB" id="A0A3R7LVF9"/>
<evidence type="ECO:0000256" key="1">
    <source>
        <dbReference type="SAM" id="MobiDB-lite"/>
    </source>
</evidence>
<feature type="region of interest" description="Disordered" evidence="1">
    <location>
        <begin position="66"/>
        <end position="85"/>
    </location>
</feature>
<accession>A0A3R7LVF9</accession>
<dbReference type="OMA" id="DESYPEM"/>
<evidence type="ECO:0000313" key="2">
    <source>
        <dbReference type="EMBL" id="RNF04052.1"/>
    </source>
</evidence>
<dbReference type="EMBL" id="MKGL01000175">
    <property type="protein sequence ID" value="RNF04052.1"/>
    <property type="molecule type" value="Genomic_DNA"/>
</dbReference>
<comment type="caution">
    <text evidence="2">The sequence shown here is derived from an EMBL/GenBank/DDBJ whole genome shotgun (WGS) entry which is preliminary data.</text>
</comment>
<dbReference type="GeneID" id="40329262"/>
<dbReference type="VEuPathDB" id="TriTrypDB:TRSC58_03230"/>
<feature type="compositionally biased region" description="Low complexity" evidence="1">
    <location>
        <begin position="76"/>
        <end position="85"/>
    </location>
</feature>
<gene>
    <name evidence="2" type="ORF">TraAM80_05329</name>
</gene>
<keyword evidence="3" id="KW-1185">Reference proteome</keyword>
<name>A0A3R7LVF9_TRYRA</name>
<protein>
    <submittedName>
        <fullName evidence="2">Uncharacterized protein</fullName>
    </submittedName>
</protein>
<dbReference type="RefSeq" id="XP_029237875.1">
    <property type="nucleotide sequence ID" value="XM_029382212.1"/>
</dbReference>
<sequence length="351" mass="37180">MPPGGGIASLQSLDGGCGGAACSAGTQGLHRHRGKDDRQSANHKAAPFPWHRLEEECGQAATRLLGQRRQHHHSPSEPQRSSSEPVMEMMGLRVDGSSEACGDGNAKGDPALNVLPAVPLASSTRLPSVCTQRAPQHGADALHEVDGARSELPEHKQRRLIISPPAVFSDEGLGEQHQRQPVNSAGATADWIQRVVKEELGLGGASPALYVLVASPSAAAGNDASAGHHEASPVGHTQLHVNVVLQGTPPLKESAVFPPRQLAYDCLPAHVNEAPLLVDTIQMDIAARKHQERRLLRTPPAPKSLSSVGSPWRRRNAVVGSWRSLSSHCKRAGVQTPEVPLLLKQSGGCAF</sequence>
<dbReference type="Proteomes" id="UP000283634">
    <property type="component" value="Unassembled WGS sequence"/>
</dbReference>
<feature type="region of interest" description="Disordered" evidence="1">
    <location>
        <begin position="22"/>
        <end position="43"/>
    </location>
</feature>
<evidence type="ECO:0000313" key="3">
    <source>
        <dbReference type="Proteomes" id="UP000283634"/>
    </source>
</evidence>
<reference evidence="2 3" key="1">
    <citation type="journal article" date="2018" name="BMC Genomics">
        <title>Genomic comparison of Trypanosoma conorhini and Trypanosoma rangeli to Trypanosoma cruzi strains of high and low virulence.</title>
        <authorList>
            <person name="Bradwell K.R."/>
            <person name="Koparde V.N."/>
            <person name="Matveyev A.V."/>
            <person name="Serrano M.G."/>
            <person name="Alves J.M."/>
            <person name="Parikh H."/>
            <person name="Huang B."/>
            <person name="Lee V."/>
            <person name="Espinosa-Alvarez O."/>
            <person name="Ortiz P.A."/>
            <person name="Costa-Martins A.G."/>
            <person name="Teixeira M.M."/>
            <person name="Buck G.A."/>
        </authorList>
    </citation>
    <scope>NUCLEOTIDE SEQUENCE [LARGE SCALE GENOMIC DNA]</scope>
    <source>
        <strain evidence="2 3">AM80</strain>
    </source>
</reference>
<organism evidence="2 3">
    <name type="scientific">Trypanosoma rangeli</name>
    <dbReference type="NCBI Taxonomy" id="5698"/>
    <lineage>
        <taxon>Eukaryota</taxon>
        <taxon>Discoba</taxon>
        <taxon>Euglenozoa</taxon>
        <taxon>Kinetoplastea</taxon>
        <taxon>Metakinetoplastina</taxon>
        <taxon>Trypanosomatida</taxon>
        <taxon>Trypanosomatidae</taxon>
        <taxon>Trypanosoma</taxon>
        <taxon>Herpetosoma</taxon>
    </lineage>
</organism>
<proteinExistence type="predicted"/>